<keyword evidence="1" id="KW-0812">Transmembrane</keyword>
<keyword evidence="1" id="KW-1133">Transmembrane helix</keyword>
<evidence type="ECO:0000256" key="1">
    <source>
        <dbReference type="SAM" id="Phobius"/>
    </source>
</evidence>
<feature type="transmembrane region" description="Helical" evidence="1">
    <location>
        <begin position="27"/>
        <end position="45"/>
    </location>
</feature>
<reference evidence="2" key="1">
    <citation type="submission" date="2018-10" db="EMBL/GenBank/DDBJ databases">
        <title>Hidden diversity of soil giant viruses.</title>
        <authorList>
            <person name="Schulz F."/>
            <person name="Alteio L."/>
            <person name="Goudeau D."/>
            <person name="Ryan E.M."/>
            <person name="Malmstrom R.R."/>
            <person name="Blanchard J."/>
            <person name="Woyke T."/>
        </authorList>
    </citation>
    <scope>NUCLEOTIDE SEQUENCE</scope>
    <source>
        <strain evidence="2">SAV1</strain>
    </source>
</reference>
<feature type="transmembrane region" description="Helical" evidence="1">
    <location>
        <begin position="97"/>
        <end position="115"/>
    </location>
</feature>
<sequence>MIENFVVAFSNLPCIYPIIKSIINRDYITAAAITFVSIASFVSHLVENHKHGMPGIGFSKKTSYILNRFDVLGCVLVIFRFDYLFYQRNMFSYEFFLKHKIFFICACIPPILLIISEYDKYNPKLKYRYIITHSIWHASIFVLMGKFLSI</sequence>
<protein>
    <submittedName>
        <fullName evidence="2">Uncharacterized protein</fullName>
    </submittedName>
</protein>
<feature type="transmembrane region" description="Helical" evidence="1">
    <location>
        <begin position="65"/>
        <end position="85"/>
    </location>
</feature>
<organism evidence="2">
    <name type="scientific">Satyrvirus sp</name>
    <dbReference type="NCBI Taxonomy" id="2487771"/>
    <lineage>
        <taxon>Viruses</taxon>
        <taxon>Varidnaviria</taxon>
        <taxon>Bamfordvirae</taxon>
        <taxon>Nucleocytoviricota</taxon>
        <taxon>Megaviricetes</taxon>
        <taxon>Imitervirales</taxon>
        <taxon>Mimiviridae</taxon>
        <taxon>Megamimivirinae</taxon>
    </lineage>
</organism>
<proteinExistence type="predicted"/>
<dbReference type="EMBL" id="MK072438">
    <property type="protein sequence ID" value="AYV85002.1"/>
    <property type="molecule type" value="Genomic_DNA"/>
</dbReference>
<accession>A0A3G5ACW6</accession>
<name>A0A3G5ACW6_9VIRU</name>
<gene>
    <name evidence="2" type="ORF">Satyrvirus2_13</name>
</gene>
<keyword evidence="1" id="KW-0472">Membrane</keyword>
<evidence type="ECO:0000313" key="2">
    <source>
        <dbReference type="EMBL" id="AYV85002.1"/>
    </source>
</evidence>